<gene>
    <name evidence="2" type="ORF">GCM10023323_30020</name>
</gene>
<feature type="region of interest" description="Disordered" evidence="1">
    <location>
        <begin position="97"/>
        <end position="116"/>
    </location>
</feature>
<evidence type="ECO:0000313" key="3">
    <source>
        <dbReference type="Proteomes" id="UP001499878"/>
    </source>
</evidence>
<keyword evidence="3" id="KW-1185">Reference proteome</keyword>
<dbReference type="EMBL" id="BAABJR010000007">
    <property type="protein sequence ID" value="GAA5208858.1"/>
    <property type="molecule type" value="Genomic_DNA"/>
</dbReference>
<name>A0ABP9T1L2_9ACTN</name>
<organism evidence="2 3">
    <name type="scientific">Streptomyces thinghirensis</name>
    <dbReference type="NCBI Taxonomy" id="551547"/>
    <lineage>
        <taxon>Bacteria</taxon>
        <taxon>Bacillati</taxon>
        <taxon>Actinomycetota</taxon>
        <taxon>Actinomycetes</taxon>
        <taxon>Kitasatosporales</taxon>
        <taxon>Streptomycetaceae</taxon>
        <taxon>Streptomyces</taxon>
    </lineage>
</organism>
<feature type="compositionally biased region" description="Low complexity" evidence="1">
    <location>
        <begin position="98"/>
        <end position="108"/>
    </location>
</feature>
<sequence length="116" mass="11817">MPAVPIPAAMASTVRTSTDRAGSGRSGTAWAASCRTRAERADLPRPTGRRLRAGVRGARSGGGAWSASGWGAQVHLRAGCVVRLRAEVRVVRLRGRARGAAAGRAPRGTCGDGGTG</sequence>
<dbReference type="Proteomes" id="UP001499878">
    <property type="component" value="Unassembled WGS sequence"/>
</dbReference>
<reference evidence="3" key="1">
    <citation type="journal article" date="2019" name="Int. J. Syst. Evol. Microbiol.">
        <title>The Global Catalogue of Microorganisms (GCM) 10K type strain sequencing project: providing services to taxonomists for standard genome sequencing and annotation.</title>
        <authorList>
            <consortium name="The Broad Institute Genomics Platform"/>
            <consortium name="The Broad Institute Genome Sequencing Center for Infectious Disease"/>
            <person name="Wu L."/>
            <person name="Ma J."/>
        </authorList>
    </citation>
    <scope>NUCLEOTIDE SEQUENCE [LARGE SCALE GENOMIC DNA]</scope>
    <source>
        <strain evidence="3">JCM 18306</strain>
    </source>
</reference>
<protein>
    <submittedName>
        <fullName evidence="2">Uncharacterized protein</fullName>
    </submittedName>
</protein>
<accession>A0ABP9T1L2</accession>
<evidence type="ECO:0000256" key="1">
    <source>
        <dbReference type="SAM" id="MobiDB-lite"/>
    </source>
</evidence>
<proteinExistence type="predicted"/>
<evidence type="ECO:0000313" key="2">
    <source>
        <dbReference type="EMBL" id="GAA5208858.1"/>
    </source>
</evidence>
<feature type="region of interest" description="Disordered" evidence="1">
    <location>
        <begin position="14"/>
        <end position="48"/>
    </location>
</feature>
<comment type="caution">
    <text evidence="2">The sequence shown here is derived from an EMBL/GenBank/DDBJ whole genome shotgun (WGS) entry which is preliminary data.</text>
</comment>